<dbReference type="GO" id="GO:0035721">
    <property type="term" value="P:intraciliary retrograde transport"/>
    <property type="evidence" value="ECO:0007669"/>
    <property type="project" value="TreeGrafter"/>
</dbReference>
<feature type="domain" description="Tetratricopeptide repeat protein 21A/21B N-terminal ARM repeat" evidence="1">
    <location>
        <begin position="12"/>
        <end position="100"/>
    </location>
</feature>
<sequence>MSGDDSCLMAGIIYYSQEKYFRHLQQAAAVGLEKFSNDPVLQFFKAYGVLREERIQDAISNLESIRNYPDVSLCSIMALIYAHKRCETIGECSHAQPDLAPPEKESSAAKGLLTEVCALVTADAVGQRGVAAVPLPPLGGLKEDPMPGPN</sequence>
<dbReference type="InterPro" id="IPR056833">
    <property type="entry name" value="ARM_TT21_N"/>
</dbReference>
<name>A0A8C4LKH2_EQUAS</name>
<dbReference type="Pfam" id="PF25062">
    <property type="entry name" value="ARM_TT21_N"/>
    <property type="match status" value="1"/>
</dbReference>
<dbReference type="InterPro" id="IPR040364">
    <property type="entry name" value="TTC21A/TTC21B"/>
</dbReference>
<dbReference type="GO" id="GO:0030991">
    <property type="term" value="C:intraciliary transport particle A"/>
    <property type="evidence" value="ECO:0007669"/>
    <property type="project" value="TreeGrafter"/>
</dbReference>
<dbReference type="AlphaFoldDB" id="A0A8C4LKH2"/>
<reference evidence="2" key="1">
    <citation type="submission" date="2023-03" db="UniProtKB">
        <authorList>
            <consortium name="Ensembl"/>
        </authorList>
    </citation>
    <scope>IDENTIFICATION</scope>
</reference>
<dbReference type="GO" id="GO:0061512">
    <property type="term" value="P:protein localization to cilium"/>
    <property type="evidence" value="ECO:0007669"/>
    <property type="project" value="TreeGrafter"/>
</dbReference>
<organism evidence="2">
    <name type="scientific">Equus asinus asinus</name>
    <dbReference type="NCBI Taxonomy" id="83772"/>
    <lineage>
        <taxon>Eukaryota</taxon>
        <taxon>Metazoa</taxon>
        <taxon>Chordata</taxon>
        <taxon>Craniata</taxon>
        <taxon>Vertebrata</taxon>
        <taxon>Euteleostomi</taxon>
        <taxon>Mammalia</taxon>
        <taxon>Eutheria</taxon>
        <taxon>Laurasiatheria</taxon>
        <taxon>Perissodactyla</taxon>
        <taxon>Equidae</taxon>
        <taxon>Equus</taxon>
    </lineage>
</organism>
<dbReference type="PANTHER" id="PTHR14699">
    <property type="entry name" value="STI2 PROTEIN-RELATED"/>
    <property type="match status" value="1"/>
</dbReference>
<dbReference type="PANTHER" id="PTHR14699:SF2">
    <property type="entry name" value="TETRATRICOPEPTIDE REPEAT PROTEIN 21A"/>
    <property type="match status" value="1"/>
</dbReference>
<protein>
    <recommendedName>
        <fullName evidence="1">Tetratricopeptide repeat protein 21A/21B N-terminal ARM repeat domain-containing protein</fullName>
    </recommendedName>
</protein>
<dbReference type="GO" id="GO:0005929">
    <property type="term" value="C:cilium"/>
    <property type="evidence" value="ECO:0007669"/>
    <property type="project" value="GOC"/>
</dbReference>
<proteinExistence type="predicted"/>
<dbReference type="Ensembl" id="ENSEAST00005011667.1">
    <property type="protein sequence ID" value="ENSEASP00005010728.1"/>
    <property type="gene ID" value="ENSEASG00005007586.1"/>
</dbReference>
<accession>A0A8C4LKH2</accession>
<evidence type="ECO:0000259" key="1">
    <source>
        <dbReference type="Pfam" id="PF25062"/>
    </source>
</evidence>
<evidence type="ECO:0000313" key="2">
    <source>
        <dbReference type="Ensembl" id="ENSEASP00005010728.1"/>
    </source>
</evidence>